<comment type="caution">
    <text evidence="4">The sequence shown here is derived from an EMBL/GenBank/DDBJ whole genome shotgun (WGS) entry which is preliminary data.</text>
</comment>
<dbReference type="EMBL" id="JAGIKT010000085">
    <property type="protein sequence ID" value="MBP0115513.1"/>
    <property type="molecule type" value="Genomic_DNA"/>
</dbReference>
<dbReference type="InterPro" id="IPR000182">
    <property type="entry name" value="GNAT_dom"/>
</dbReference>
<keyword evidence="1" id="KW-0808">Transferase</keyword>
<evidence type="ECO:0000259" key="3">
    <source>
        <dbReference type="PROSITE" id="PS51186"/>
    </source>
</evidence>
<dbReference type="Gene3D" id="3.40.630.30">
    <property type="match status" value="1"/>
</dbReference>
<dbReference type="SUPFAM" id="SSF55729">
    <property type="entry name" value="Acyl-CoA N-acyltransferases (Nat)"/>
    <property type="match status" value="1"/>
</dbReference>
<dbReference type="InterPro" id="IPR050680">
    <property type="entry name" value="YpeA/RimI_acetyltransf"/>
</dbReference>
<evidence type="ECO:0000256" key="1">
    <source>
        <dbReference type="ARBA" id="ARBA00022679"/>
    </source>
</evidence>
<dbReference type="CDD" id="cd04301">
    <property type="entry name" value="NAT_SF"/>
    <property type="match status" value="1"/>
</dbReference>
<dbReference type="PANTHER" id="PTHR43420:SF47">
    <property type="entry name" value="N-ACETYLTRANSFERASE DOMAIN-CONTAINING PROTEIN"/>
    <property type="match status" value="1"/>
</dbReference>
<dbReference type="InterPro" id="IPR016181">
    <property type="entry name" value="Acyl_CoA_acyltransferase"/>
</dbReference>
<accession>A0ABS4A6F9</accession>
<dbReference type="PROSITE" id="PS51186">
    <property type="entry name" value="GNAT"/>
    <property type="match status" value="1"/>
</dbReference>
<keyword evidence="2" id="KW-0012">Acyltransferase</keyword>
<gene>
    <name evidence="4" type="ORF">JWS04_31495</name>
</gene>
<sequence length="154" mass="17957">MSHPIIRPACPEEYDEIGRVWMESWVSTGLAEASGFLLANLRARIRREIENGWSLFVADDKGTIAAMLALHLPKLDLDMLFVAPAYQGQSLGRQLLAFTRTQLPDEICLRCVRENEKAWRWYEREGFVFEKEETEPSNGFVMKYYRWKNERNAP</sequence>
<organism evidence="4 5">
    <name type="scientific">Bradyrhizobium vignae</name>
    <dbReference type="NCBI Taxonomy" id="1549949"/>
    <lineage>
        <taxon>Bacteria</taxon>
        <taxon>Pseudomonadati</taxon>
        <taxon>Pseudomonadota</taxon>
        <taxon>Alphaproteobacteria</taxon>
        <taxon>Hyphomicrobiales</taxon>
        <taxon>Nitrobacteraceae</taxon>
        <taxon>Bradyrhizobium</taxon>
    </lineage>
</organism>
<dbReference type="Proteomes" id="UP000669317">
    <property type="component" value="Unassembled WGS sequence"/>
</dbReference>
<dbReference type="Pfam" id="PF13673">
    <property type="entry name" value="Acetyltransf_10"/>
    <property type="match status" value="1"/>
</dbReference>
<keyword evidence="5" id="KW-1185">Reference proteome</keyword>
<dbReference type="RefSeq" id="WP_129142354.1">
    <property type="nucleotide sequence ID" value="NZ_JAGIKT010000085.1"/>
</dbReference>
<name>A0ABS4A6F9_9BRAD</name>
<evidence type="ECO:0000256" key="2">
    <source>
        <dbReference type="ARBA" id="ARBA00023315"/>
    </source>
</evidence>
<dbReference type="PANTHER" id="PTHR43420">
    <property type="entry name" value="ACETYLTRANSFERASE"/>
    <property type="match status" value="1"/>
</dbReference>
<protein>
    <submittedName>
        <fullName evidence="4">GNAT family N-acetyltransferase</fullName>
    </submittedName>
</protein>
<feature type="domain" description="N-acetyltransferase" evidence="3">
    <location>
        <begin position="4"/>
        <end position="147"/>
    </location>
</feature>
<evidence type="ECO:0000313" key="4">
    <source>
        <dbReference type="EMBL" id="MBP0115513.1"/>
    </source>
</evidence>
<proteinExistence type="predicted"/>
<evidence type="ECO:0000313" key="5">
    <source>
        <dbReference type="Proteomes" id="UP000669317"/>
    </source>
</evidence>
<reference evidence="4 5" key="1">
    <citation type="submission" date="2021-03" db="EMBL/GenBank/DDBJ databases">
        <title>Genome Sequence of Bradyrhizobium vignae strain ISRA400.</title>
        <authorList>
            <person name="Tisa L.S."/>
            <person name="Svistoonoff S."/>
            <person name="Hocher V."/>
            <person name="Fall S."/>
            <person name="Zaiya A."/>
            <person name="Naing D."/>
            <person name="Niang N."/>
            <person name="Diouf A."/>
            <person name="Dasylva M.C."/>
            <person name="Toure O."/>
            <person name="Gueye M."/>
            <person name="Gully D."/>
            <person name="Tisseyre P."/>
            <person name="Simpson S."/>
            <person name="Morris K."/>
            <person name="Thomas W.K."/>
        </authorList>
    </citation>
    <scope>NUCLEOTIDE SEQUENCE [LARGE SCALE GENOMIC DNA]</scope>
    <source>
        <strain evidence="4 5">ISRA400</strain>
    </source>
</reference>